<comment type="caution">
    <text evidence="2">The sequence shown here is derived from an EMBL/GenBank/DDBJ whole genome shotgun (WGS) entry which is preliminary data.</text>
</comment>
<evidence type="ECO:0000256" key="1">
    <source>
        <dbReference type="SAM" id="Phobius"/>
    </source>
</evidence>
<keyword evidence="1" id="KW-1133">Transmembrane helix</keyword>
<dbReference type="EMBL" id="JAHQIW010002843">
    <property type="protein sequence ID" value="KAJ1356561.1"/>
    <property type="molecule type" value="Genomic_DNA"/>
</dbReference>
<keyword evidence="1" id="KW-0472">Membrane</keyword>
<name>A0AAD5QRQ9_PARTN</name>
<keyword evidence="3" id="KW-1185">Reference proteome</keyword>
<evidence type="ECO:0000313" key="2">
    <source>
        <dbReference type="EMBL" id="KAJ1356561.1"/>
    </source>
</evidence>
<dbReference type="Proteomes" id="UP001196413">
    <property type="component" value="Unassembled WGS sequence"/>
</dbReference>
<organism evidence="2 3">
    <name type="scientific">Parelaphostrongylus tenuis</name>
    <name type="common">Meningeal worm</name>
    <dbReference type="NCBI Taxonomy" id="148309"/>
    <lineage>
        <taxon>Eukaryota</taxon>
        <taxon>Metazoa</taxon>
        <taxon>Ecdysozoa</taxon>
        <taxon>Nematoda</taxon>
        <taxon>Chromadorea</taxon>
        <taxon>Rhabditida</taxon>
        <taxon>Rhabditina</taxon>
        <taxon>Rhabditomorpha</taxon>
        <taxon>Strongyloidea</taxon>
        <taxon>Metastrongylidae</taxon>
        <taxon>Parelaphostrongylus</taxon>
    </lineage>
</organism>
<accession>A0AAD5QRQ9</accession>
<evidence type="ECO:0000313" key="3">
    <source>
        <dbReference type="Proteomes" id="UP001196413"/>
    </source>
</evidence>
<reference evidence="2" key="1">
    <citation type="submission" date="2021-06" db="EMBL/GenBank/DDBJ databases">
        <title>Parelaphostrongylus tenuis whole genome reference sequence.</title>
        <authorList>
            <person name="Garwood T.J."/>
            <person name="Larsen P.A."/>
            <person name="Fountain-Jones N.M."/>
            <person name="Garbe J.R."/>
            <person name="Macchietto M.G."/>
            <person name="Kania S.A."/>
            <person name="Gerhold R.W."/>
            <person name="Richards J.E."/>
            <person name="Wolf T.M."/>
        </authorList>
    </citation>
    <scope>NUCLEOTIDE SEQUENCE</scope>
    <source>
        <strain evidence="2">MNPRO001-30</strain>
        <tissue evidence="2">Meninges</tissue>
    </source>
</reference>
<proteinExistence type="predicted"/>
<feature type="transmembrane region" description="Helical" evidence="1">
    <location>
        <begin position="25"/>
        <end position="45"/>
    </location>
</feature>
<gene>
    <name evidence="2" type="ORF">KIN20_014291</name>
</gene>
<dbReference type="AlphaFoldDB" id="A0AAD5QRQ9"/>
<keyword evidence="1" id="KW-0812">Transmembrane</keyword>
<protein>
    <submittedName>
        <fullName evidence="2">Uncharacterized protein</fullName>
    </submittedName>
</protein>
<sequence length="132" mass="14966">MTMKNRSYYHHKTSLRQLVDGLRKLLSGGMTVLGVEVFTIVLTEAEVRFHSYRKRMLPLHYHALHHHNTEQSTKNEECIIKMDNQSNPTAVTCQCSCFLSNDLSAVSEPPVDFLGCVEADATLSSSTKHWKS</sequence>